<feature type="transmembrane region" description="Helical" evidence="1">
    <location>
        <begin position="65"/>
        <end position="86"/>
    </location>
</feature>
<evidence type="ECO:0000256" key="1">
    <source>
        <dbReference type="SAM" id="Phobius"/>
    </source>
</evidence>
<reference evidence="3" key="1">
    <citation type="submission" date="2016-09" db="EMBL/GenBank/DDBJ databases">
        <title>Draft genome sequence of a novel species of the family Streptococcaceae isolated from flowers.</title>
        <authorList>
            <person name="Chuah L.-O."/>
            <person name="Yap K.-P."/>
            <person name="Thong K.L."/>
            <person name="Liong M.T."/>
            <person name="Ahmad R."/>
            <person name="Rusul G."/>
        </authorList>
    </citation>
    <scope>NUCLEOTIDE SEQUENCE [LARGE SCALE GENOMIC DNA]</scope>
    <source>
        <strain evidence="3">HibF3</strain>
    </source>
</reference>
<dbReference type="EMBL" id="MKIQ01000031">
    <property type="protein sequence ID" value="OFI45742.1"/>
    <property type="molecule type" value="Genomic_DNA"/>
</dbReference>
<keyword evidence="1" id="KW-1133">Transmembrane helix</keyword>
<organism evidence="2 3">
    <name type="scientific">Floricoccus penangensis</name>
    <dbReference type="NCBI Taxonomy" id="1859475"/>
    <lineage>
        <taxon>Bacteria</taxon>
        <taxon>Bacillati</taxon>
        <taxon>Bacillota</taxon>
        <taxon>Bacilli</taxon>
        <taxon>Lactobacillales</taxon>
        <taxon>Streptococcaceae</taxon>
        <taxon>Floricoccus</taxon>
    </lineage>
</organism>
<gene>
    <name evidence="2" type="ORF">BG262_07015</name>
</gene>
<sequence length="119" mass="13308">MDKKVEKHVLGIIIGVFIGSYVSDNILEKMPINIWWSRIGGLLVGLFVAFLYFKYDESIKSKVGIGTFGILVFIGIGSFVGNNLLAKMPINIWLSRIGGLLVTLLLVFSYIRIENDNNK</sequence>
<proteinExistence type="predicted"/>
<feature type="transmembrane region" description="Helical" evidence="1">
    <location>
        <begin position="92"/>
        <end position="111"/>
    </location>
</feature>
<protein>
    <submittedName>
        <fullName evidence="2">Uncharacterized protein</fullName>
    </submittedName>
</protein>
<name>A0A9Q5JE86_9LACT</name>
<keyword evidence="1" id="KW-0472">Membrane</keyword>
<dbReference type="AlphaFoldDB" id="A0A9Q5JE86"/>
<evidence type="ECO:0000313" key="2">
    <source>
        <dbReference type="EMBL" id="OFI45742.1"/>
    </source>
</evidence>
<dbReference type="RefSeq" id="WP_070788706.1">
    <property type="nucleotide sequence ID" value="NZ_MKIQ01000031.1"/>
</dbReference>
<feature type="transmembrane region" description="Helical" evidence="1">
    <location>
        <begin position="35"/>
        <end position="53"/>
    </location>
</feature>
<keyword evidence="1" id="KW-0812">Transmembrane</keyword>
<dbReference type="OrthoDB" id="9835613at2"/>
<accession>A0A9Q5JE86</accession>
<dbReference type="Proteomes" id="UP000177273">
    <property type="component" value="Unassembled WGS sequence"/>
</dbReference>
<evidence type="ECO:0000313" key="3">
    <source>
        <dbReference type="Proteomes" id="UP000177273"/>
    </source>
</evidence>
<comment type="caution">
    <text evidence="2">The sequence shown here is derived from an EMBL/GenBank/DDBJ whole genome shotgun (WGS) entry which is preliminary data.</text>
</comment>
<feature type="transmembrane region" description="Helical" evidence="1">
    <location>
        <begin position="7"/>
        <end position="23"/>
    </location>
</feature>
<keyword evidence="3" id="KW-1185">Reference proteome</keyword>